<gene>
    <name evidence="7" type="primary">rplI</name>
    <name evidence="10" type="ORF">A2755_00505</name>
</gene>
<dbReference type="HAMAP" id="MF_00503">
    <property type="entry name" value="Ribosomal_bL9"/>
    <property type="match status" value="1"/>
</dbReference>
<dbReference type="InterPro" id="IPR036791">
    <property type="entry name" value="Ribosomal_bL9_C_sf"/>
</dbReference>
<dbReference type="NCBIfam" id="TIGR00158">
    <property type="entry name" value="L9"/>
    <property type="match status" value="1"/>
</dbReference>
<dbReference type="Proteomes" id="UP000177029">
    <property type="component" value="Unassembled WGS sequence"/>
</dbReference>
<keyword evidence="3 7" id="KW-0694">RNA-binding</keyword>
<protein>
    <recommendedName>
        <fullName evidence="6 7">Large ribosomal subunit protein bL9</fullName>
    </recommendedName>
</protein>
<evidence type="ECO:0000256" key="3">
    <source>
        <dbReference type="ARBA" id="ARBA00022884"/>
    </source>
</evidence>
<name>A0A1F8DTB5_9BACT</name>
<comment type="similarity">
    <text evidence="1 7">Belongs to the bacterial ribosomal protein bL9 family.</text>
</comment>
<feature type="domain" description="Ribosomal protein L9" evidence="8">
    <location>
        <begin position="1"/>
        <end position="46"/>
    </location>
</feature>
<dbReference type="GO" id="GO:0003735">
    <property type="term" value="F:structural constituent of ribosome"/>
    <property type="evidence" value="ECO:0007669"/>
    <property type="project" value="InterPro"/>
</dbReference>
<reference evidence="10 11" key="1">
    <citation type="journal article" date="2016" name="Nat. Commun.">
        <title>Thousands of microbial genomes shed light on interconnected biogeochemical processes in an aquifer system.</title>
        <authorList>
            <person name="Anantharaman K."/>
            <person name="Brown C.T."/>
            <person name="Hug L.A."/>
            <person name="Sharon I."/>
            <person name="Castelle C.J."/>
            <person name="Probst A.J."/>
            <person name="Thomas B.C."/>
            <person name="Singh A."/>
            <person name="Wilkins M.J."/>
            <person name="Karaoz U."/>
            <person name="Brodie E.L."/>
            <person name="Williams K.H."/>
            <person name="Hubbard S.S."/>
            <person name="Banfield J.F."/>
        </authorList>
    </citation>
    <scope>NUCLEOTIDE SEQUENCE [LARGE SCALE GENOMIC DNA]</scope>
</reference>
<dbReference type="STRING" id="1802555.A2755_00505"/>
<evidence type="ECO:0000313" key="11">
    <source>
        <dbReference type="Proteomes" id="UP000177029"/>
    </source>
</evidence>
<comment type="function">
    <text evidence="7">Binds to the 23S rRNA.</text>
</comment>
<sequence>MKILLLQDIPKLGRKGDIVDVSGGYAKNALFHKQLAVFADERVIKEWKARKEKEAKNREEKKEVLQSLVPKLQEHVFQFQIPVGKGGEIFSSLHEETIREHVMNFCKLQNQIIDSEDIEIKTKPIKEMGKRKLPIRLGRGADSLDTEITIELIPEASLNR</sequence>
<dbReference type="InterPro" id="IPR000244">
    <property type="entry name" value="Ribosomal_bL9"/>
</dbReference>
<evidence type="ECO:0000256" key="6">
    <source>
        <dbReference type="ARBA" id="ARBA00035292"/>
    </source>
</evidence>
<evidence type="ECO:0000259" key="9">
    <source>
        <dbReference type="Pfam" id="PF03948"/>
    </source>
</evidence>
<proteinExistence type="inferred from homology"/>
<keyword evidence="5 7" id="KW-0687">Ribonucleoprotein</keyword>
<dbReference type="AlphaFoldDB" id="A0A1F8DTB5"/>
<dbReference type="GO" id="GO:1990904">
    <property type="term" value="C:ribonucleoprotein complex"/>
    <property type="evidence" value="ECO:0007669"/>
    <property type="project" value="UniProtKB-KW"/>
</dbReference>
<evidence type="ECO:0000256" key="2">
    <source>
        <dbReference type="ARBA" id="ARBA00022730"/>
    </source>
</evidence>
<dbReference type="Gene3D" id="3.10.430.100">
    <property type="entry name" value="Ribosomal protein L9, C-terminal domain"/>
    <property type="match status" value="1"/>
</dbReference>
<dbReference type="Pfam" id="PF03948">
    <property type="entry name" value="Ribosomal_L9_C"/>
    <property type="match status" value="1"/>
</dbReference>
<dbReference type="SUPFAM" id="SSF55658">
    <property type="entry name" value="L9 N-domain-like"/>
    <property type="match status" value="1"/>
</dbReference>
<dbReference type="GO" id="GO:0005840">
    <property type="term" value="C:ribosome"/>
    <property type="evidence" value="ECO:0007669"/>
    <property type="project" value="UniProtKB-KW"/>
</dbReference>
<evidence type="ECO:0000313" key="10">
    <source>
        <dbReference type="EMBL" id="OGM91834.1"/>
    </source>
</evidence>
<evidence type="ECO:0000256" key="5">
    <source>
        <dbReference type="ARBA" id="ARBA00023274"/>
    </source>
</evidence>
<dbReference type="InterPro" id="IPR020070">
    <property type="entry name" value="Ribosomal_bL9_N"/>
</dbReference>
<dbReference type="InterPro" id="IPR009027">
    <property type="entry name" value="Ribosomal_bL9/RNase_H1_N"/>
</dbReference>
<dbReference type="InterPro" id="IPR020069">
    <property type="entry name" value="Ribosomal_bL9_C"/>
</dbReference>
<dbReference type="InterPro" id="IPR020594">
    <property type="entry name" value="Ribosomal_bL9_bac/chp"/>
</dbReference>
<dbReference type="PANTHER" id="PTHR21368">
    <property type="entry name" value="50S RIBOSOMAL PROTEIN L9"/>
    <property type="match status" value="1"/>
</dbReference>
<evidence type="ECO:0000259" key="8">
    <source>
        <dbReference type="Pfam" id="PF01281"/>
    </source>
</evidence>
<keyword evidence="4 7" id="KW-0689">Ribosomal protein</keyword>
<dbReference type="GO" id="GO:0006412">
    <property type="term" value="P:translation"/>
    <property type="evidence" value="ECO:0007669"/>
    <property type="project" value="UniProtKB-UniRule"/>
</dbReference>
<keyword evidence="2 7" id="KW-0699">rRNA-binding</keyword>
<dbReference type="Pfam" id="PF01281">
    <property type="entry name" value="Ribosomal_L9_N"/>
    <property type="match status" value="1"/>
</dbReference>
<evidence type="ECO:0000256" key="7">
    <source>
        <dbReference type="HAMAP-Rule" id="MF_00503"/>
    </source>
</evidence>
<dbReference type="Gene3D" id="3.40.5.10">
    <property type="entry name" value="Ribosomal protein L9, N-terminal domain"/>
    <property type="match status" value="1"/>
</dbReference>
<evidence type="ECO:0000256" key="4">
    <source>
        <dbReference type="ARBA" id="ARBA00022980"/>
    </source>
</evidence>
<dbReference type="GO" id="GO:0019843">
    <property type="term" value="F:rRNA binding"/>
    <property type="evidence" value="ECO:0007669"/>
    <property type="project" value="UniProtKB-UniRule"/>
</dbReference>
<evidence type="ECO:0000256" key="1">
    <source>
        <dbReference type="ARBA" id="ARBA00010605"/>
    </source>
</evidence>
<dbReference type="EMBL" id="MGIP01000005">
    <property type="protein sequence ID" value="OGM91834.1"/>
    <property type="molecule type" value="Genomic_DNA"/>
</dbReference>
<dbReference type="InterPro" id="IPR036935">
    <property type="entry name" value="Ribosomal_bL9_N_sf"/>
</dbReference>
<organism evidence="10 11">
    <name type="scientific">Candidatus Wolfebacteria bacterium RIFCSPHIGHO2_01_FULL_48_22</name>
    <dbReference type="NCBI Taxonomy" id="1802555"/>
    <lineage>
        <taxon>Bacteria</taxon>
        <taxon>Candidatus Wolfeibacteriota</taxon>
    </lineage>
</organism>
<comment type="caution">
    <text evidence="10">The sequence shown here is derived from an EMBL/GenBank/DDBJ whole genome shotgun (WGS) entry which is preliminary data.</text>
</comment>
<accession>A0A1F8DTB5</accession>
<dbReference type="SUPFAM" id="SSF55653">
    <property type="entry name" value="Ribosomal protein L9 C-domain"/>
    <property type="match status" value="1"/>
</dbReference>
<feature type="domain" description="Large ribosomal subunit protein bL9 C-terminal" evidence="9">
    <location>
        <begin position="66"/>
        <end position="140"/>
    </location>
</feature>